<protein>
    <submittedName>
        <fullName evidence="2">Uncharacterized protein</fullName>
    </submittedName>
</protein>
<dbReference type="InParanoid" id="A0A2H3E691"/>
<sequence>MQHVPDRQPQADLRETTFDPVIPAPAQPEYHDLEEMYRWKQAARRLAQKYHIDFDENTGPVEVLQEVERRARSAGKRSSGRIFSFASLRDAFASVDAEELKRPGRLGSAAPVTQQSIPPESRSLIEGVSEYR</sequence>
<organism evidence="2 3">
    <name type="scientific">Armillaria gallica</name>
    <name type="common">Bulbous honey fungus</name>
    <name type="synonym">Armillaria bulbosa</name>
    <dbReference type="NCBI Taxonomy" id="47427"/>
    <lineage>
        <taxon>Eukaryota</taxon>
        <taxon>Fungi</taxon>
        <taxon>Dikarya</taxon>
        <taxon>Basidiomycota</taxon>
        <taxon>Agaricomycotina</taxon>
        <taxon>Agaricomycetes</taxon>
        <taxon>Agaricomycetidae</taxon>
        <taxon>Agaricales</taxon>
        <taxon>Marasmiineae</taxon>
        <taxon>Physalacriaceae</taxon>
        <taxon>Armillaria</taxon>
    </lineage>
</organism>
<accession>A0A2H3E691</accession>
<reference evidence="3" key="1">
    <citation type="journal article" date="2017" name="Nat. Ecol. Evol.">
        <title>Genome expansion and lineage-specific genetic innovations in the forest pathogenic fungi Armillaria.</title>
        <authorList>
            <person name="Sipos G."/>
            <person name="Prasanna A.N."/>
            <person name="Walter M.C."/>
            <person name="O'Connor E."/>
            <person name="Balint B."/>
            <person name="Krizsan K."/>
            <person name="Kiss B."/>
            <person name="Hess J."/>
            <person name="Varga T."/>
            <person name="Slot J."/>
            <person name="Riley R."/>
            <person name="Boka B."/>
            <person name="Rigling D."/>
            <person name="Barry K."/>
            <person name="Lee J."/>
            <person name="Mihaltcheva S."/>
            <person name="LaButti K."/>
            <person name="Lipzen A."/>
            <person name="Waldron R."/>
            <person name="Moloney N.M."/>
            <person name="Sperisen C."/>
            <person name="Kredics L."/>
            <person name="Vagvoelgyi C."/>
            <person name="Patrignani A."/>
            <person name="Fitzpatrick D."/>
            <person name="Nagy I."/>
            <person name="Doyle S."/>
            <person name="Anderson J.B."/>
            <person name="Grigoriev I.V."/>
            <person name="Gueldener U."/>
            <person name="Muensterkoetter M."/>
            <person name="Nagy L.G."/>
        </authorList>
    </citation>
    <scope>NUCLEOTIDE SEQUENCE [LARGE SCALE GENOMIC DNA]</scope>
    <source>
        <strain evidence="3">Ar21-2</strain>
    </source>
</reference>
<name>A0A2H3E691_ARMGA</name>
<dbReference type="EMBL" id="KZ293645">
    <property type="protein sequence ID" value="PBL01665.1"/>
    <property type="molecule type" value="Genomic_DNA"/>
</dbReference>
<feature type="region of interest" description="Disordered" evidence="1">
    <location>
        <begin position="1"/>
        <end position="27"/>
    </location>
</feature>
<evidence type="ECO:0000313" key="2">
    <source>
        <dbReference type="EMBL" id="PBL01665.1"/>
    </source>
</evidence>
<feature type="region of interest" description="Disordered" evidence="1">
    <location>
        <begin position="103"/>
        <end position="132"/>
    </location>
</feature>
<evidence type="ECO:0000313" key="3">
    <source>
        <dbReference type="Proteomes" id="UP000217790"/>
    </source>
</evidence>
<gene>
    <name evidence="2" type="ORF">ARMGADRAFT_1005193</name>
</gene>
<dbReference type="AlphaFoldDB" id="A0A2H3E691"/>
<keyword evidence="3" id="KW-1185">Reference proteome</keyword>
<dbReference type="Proteomes" id="UP000217790">
    <property type="component" value="Unassembled WGS sequence"/>
</dbReference>
<proteinExistence type="predicted"/>
<evidence type="ECO:0000256" key="1">
    <source>
        <dbReference type="SAM" id="MobiDB-lite"/>
    </source>
</evidence>